<dbReference type="EMBL" id="MPSB01000001">
    <property type="protein sequence ID" value="ONF97728.1"/>
    <property type="molecule type" value="Genomic_DNA"/>
</dbReference>
<evidence type="ECO:0000259" key="7">
    <source>
        <dbReference type="Pfam" id="PF01545"/>
    </source>
</evidence>
<dbReference type="STRING" id="1915074.SPHI_03640"/>
<evidence type="ECO:0000256" key="6">
    <source>
        <dbReference type="SAM" id="Phobius"/>
    </source>
</evidence>
<proteinExistence type="predicted"/>
<feature type="transmembrane region" description="Helical" evidence="6">
    <location>
        <begin position="84"/>
        <end position="106"/>
    </location>
</feature>
<evidence type="ECO:0000256" key="4">
    <source>
        <dbReference type="ARBA" id="ARBA00022989"/>
    </source>
</evidence>
<dbReference type="SUPFAM" id="SSF161111">
    <property type="entry name" value="Cation efflux protein transmembrane domain-like"/>
    <property type="match status" value="1"/>
</dbReference>
<reference evidence="8 9" key="1">
    <citation type="submission" date="2016-11" db="EMBL/GenBank/DDBJ databases">
        <title>Genome sequence of Sphingomonas jeddahensis G39.</title>
        <authorList>
            <person name="Poehlein A."/>
            <person name="Wuebbeler J.H."/>
            <person name="Steinbuechel A."/>
            <person name="Daniel R."/>
        </authorList>
    </citation>
    <scope>NUCLEOTIDE SEQUENCE [LARGE SCALE GENOMIC DNA]</scope>
    <source>
        <strain evidence="8 9">G39</strain>
    </source>
</reference>
<dbReference type="InterPro" id="IPR027469">
    <property type="entry name" value="Cation_efflux_TMD_sf"/>
</dbReference>
<protein>
    <submittedName>
        <fullName evidence="8">Zinc transporter ZitB</fullName>
    </submittedName>
</protein>
<feature type="domain" description="Cation efflux protein transmembrane" evidence="7">
    <location>
        <begin position="26"/>
        <end position="221"/>
    </location>
</feature>
<dbReference type="Proteomes" id="UP000188729">
    <property type="component" value="Unassembled WGS sequence"/>
</dbReference>
<feature type="transmembrane region" description="Helical" evidence="6">
    <location>
        <begin position="126"/>
        <end position="151"/>
    </location>
</feature>
<dbReference type="Gene3D" id="1.20.1510.10">
    <property type="entry name" value="Cation efflux protein transmembrane domain"/>
    <property type="match status" value="1"/>
</dbReference>
<dbReference type="RefSeq" id="WP_233130599.1">
    <property type="nucleotide sequence ID" value="NZ_MPSB01000001.1"/>
</dbReference>
<dbReference type="GO" id="GO:0016020">
    <property type="term" value="C:membrane"/>
    <property type="evidence" value="ECO:0007669"/>
    <property type="project" value="UniProtKB-SubCell"/>
</dbReference>
<comment type="caution">
    <text evidence="8">The sequence shown here is derived from an EMBL/GenBank/DDBJ whole genome shotgun (WGS) entry which is preliminary data.</text>
</comment>
<keyword evidence="9" id="KW-1185">Reference proteome</keyword>
<organism evidence="8 9">
    <name type="scientific">Sphingomonas jeddahensis</name>
    <dbReference type="NCBI Taxonomy" id="1915074"/>
    <lineage>
        <taxon>Bacteria</taxon>
        <taxon>Pseudomonadati</taxon>
        <taxon>Pseudomonadota</taxon>
        <taxon>Alphaproteobacteria</taxon>
        <taxon>Sphingomonadales</taxon>
        <taxon>Sphingomonadaceae</taxon>
        <taxon>Sphingomonas</taxon>
    </lineage>
</organism>
<evidence type="ECO:0000256" key="2">
    <source>
        <dbReference type="ARBA" id="ARBA00022448"/>
    </source>
</evidence>
<gene>
    <name evidence="8" type="ORF">SPHI_03640</name>
</gene>
<dbReference type="AlphaFoldDB" id="A0A1V2EZL8"/>
<keyword evidence="5 6" id="KW-0472">Membrane</keyword>
<name>A0A1V2EZL8_9SPHN</name>
<dbReference type="InterPro" id="IPR050291">
    <property type="entry name" value="CDF_Transporter"/>
</dbReference>
<feature type="transmembrane region" description="Helical" evidence="6">
    <location>
        <begin position="45"/>
        <end position="63"/>
    </location>
</feature>
<accession>A0A1V2EZL8</accession>
<feature type="transmembrane region" description="Helical" evidence="6">
    <location>
        <begin position="21"/>
        <end position="39"/>
    </location>
</feature>
<dbReference type="PANTHER" id="PTHR43840">
    <property type="entry name" value="MITOCHONDRIAL METAL TRANSPORTER 1-RELATED"/>
    <property type="match status" value="1"/>
</dbReference>
<sequence length="326" mass="35658">MSAPRQPDEAMNRAMRLCWWQIGWFVTVVAVMGVVMGQSQTMKTAWIEDMLGFVPPIAFLVAARMERRPRSARFPFGFARANGLGFFVSAVALTAVGALLLVNALMTLAMAEHATVGSMRLFGHDVWLGWLMLAAQGYALIPPLVIGTKLLPLARTLNDKLLHTNAMMNKANWLTGAAGIAGVVGLGLGWWWADAVAAGLISIDIINDGWKALRSSAAELIDGAPRALDKPEVSPDARTLHATLDGRFPGATILMRETGRLIHVEIHGVDAPDPVPAREELWPCGGDSAWRLAQVTFTDRPLERDRYQELFSPGERQAPRQHRPGR</sequence>
<evidence type="ECO:0000313" key="8">
    <source>
        <dbReference type="EMBL" id="ONF97728.1"/>
    </source>
</evidence>
<evidence type="ECO:0000256" key="5">
    <source>
        <dbReference type="ARBA" id="ARBA00023136"/>
    </source>
</evidence>
<dbReference type="InterPro" id="IPR058533">
    <property type="entry name" value="Cation_efflux_TM"/>
</dbReference>
<keyword evidence="4 6" id="KW-1133">Transmembrane helix</keyword>
<dbReference type="PANTHER" id="PTHR43840:SF13">
    <property type="entry name" value="CATION EFFLUX PROTEIN CYTOPLASMIC DOMAIN-CONTAINING PROTEIN"/>
    <property type="match status" value="1"/>
</dbReference>
<evidence type="ECO:0000256" key="1">
    <source>
        <dbReference type="ARBA" id="ARBA00004141"/>
    </source>
</evidence>
<evidence type="ECO:0000256" key="3">
    <source>
        <dbReference type="ARBA" id="ARBA00022692"/>
    </source>
</evidence>
<comment type="subcellular location">
    <subcellularLocation>
        <location evidence="1">Membrane</location>
        <topology evidence="1">Multi-pass membrane protein</topology>
    </subcellularLocation>
</comment>
<keyword evidence="2" id="KW-0813">Transport</keyword>
<feature type="transmembrane region" description="Helical" evidence="6">
    <location>
        <begin position="171"/>
        <end position="193"/>
    </location>
</feature>
<keyword evidence="3 6" id="KW-0812">Transmembrane</keyword>
<evidence type="ECO:0000313" key="9">
    <source>
        <dbReference type="Proteomes" id="UP000188729"/>
    </source>
</evidence>
<dbReference type="Pfam" id="PF01545">
    <property type="entry name" value="Cation_efflux"/>
    <property type="match status" value="1"/>
</dbReference>
<dbReference type="GO" id="GO:0008324">
    <property type="term" value="F:monoatomic cation transmembrane transporter activity"/>
    <property type="evidence" value="ECO:0007669"/>
    <property type="project" value="InterPro"/>
</dbReference>